<accession>A0ABU7KR97</accession>
<evidence type="ECO:0000313" key="1">
    <source>
        <dbReference type="EMBL" id="MEE2051820.1"/>
    </source>
</evidence>
<dbReference type="RefSeq" id="WP_330158884.1">
    <property type="nucleotide sequence ID" value="NZ_BAAAJA010000022.1"/>
</dbReference>
<organism evidence="1 2">
    <name type="scientific">Nocardiopsis tropica</name>
    <dbReference type="NCBI Taxonomy" id="109330"/>
    <lineage>
        <taxon>Bacteria</taxon>
        <taxon>Bacillati</taxon>
        <taxon>Actinomycetota</taxon>
        <taxon>Actinomycetes</taxon>
        <taxon>Streptosporangiales</taxon>
        <taxon>Nocardiopsidaceae</taxon>
        <taxon>Nocardiopsis</taxon>
    </lineage>
</organism>
<name>A0ABU7KR97_9ACTN</name>
<protein>
    <submittedName>
        <fullName evidence="1">Uncharacterized protein</fullName>
    </submittedName>
</protein>
<dbReference type="Proteomes" id="UP001348641">
    <property type="component" value="Unassembled WGS sequence"/>
</dbReference>
<comment type="caution">
    <text evidence="1">The sequence shown here is derived from an EMBL/GenBank/DDBJ whole genome shotgun (WGS) entry which is preliminary data.</text>
</comment>
<gene>
    <name evidence="1" type="ORF">Q8A49_15065</name>
</gene>
<sequence length="176" mass="17925">MTTTPSPGHAPAGELDGAGRALLASVAEIAAIPPAAGERYAFAQALVLDQGRAWTPAPLPADLEPYRGAPGFCYENAAALVDAVPGLVYVEGYACPLPGTNWAIPHAWVGRLADGAALDPTWPTVGTAYYGVPLTASYLRDAPRALGAQALLVEMLPRSVRAGGLPPGAVATGKSV</sequence>
<proteinExistence type="predicted"/>
<evidence type="ECO:0000313" key="2">
    <source>
        <dbReference type="Proteomes" id="UP001348641"/>
    </source>
</evidence>
<reference evidence="1 2" key="1">
    <citation type="submission" date="2023-07" db="EMBL/GenBank/DDBJ databases">
        <authorList>
            <person name="Girao M."/>
            <person name="Carvalho M.F."/>
        </authorList>
    </citation>
    <scope>NUCLEOTIDE SEQUENCE [LARGE SCALE GENOMIC DNA]</scope>
    <source>
        <strain evidence="1 2">66/93</strain>
    </source>
</reference>
<dbReference type="EMBL" id="JAUUCC010000034">
    <property type="protein sequence ID" value="MEE2051820.1"/>
    <property type="molecule type" value="Genomic_DNA"/>
</dbReference>